<evidence type="ECO:0000256" key="4">
    <source>
        <dbReference type="ARBA" id="ARBA00022692"/>
    </source>
</evidence>
<dbReference type="InterPro" id="IPR003663">
    <property type="entry name" value="Sugar/inositol_transpt"/>
</dbReference>
<feature type="transmembrane region" description="Helical" evidence="8">
    <location>
        <begin position="7"/>
        <end position="28"/>
    </location>
</feature>
<keyword evidence="6 8" id="KW-0472">Membrane</keyword>
<feature type="transmembrane region" description="Helical" evidence="8">
    <location>
        <begin position="260"/>
        <end position="282"/>
    </location>
</feature>
<evidence type="ECO:0000313" key="10">
    <source>
        <dbReference type="EMBL" id="TKA46571.1"/>
    </source>
</evidence>
<feature type="transmembrane region" description="Helical" evidence="8">
    <location>
        <begin position="398"/>
        <end position="418"/>
    </location>
</feature>
<comment type="subcellular location">
    <subcellularLocation>
        <location evidence="1">Membrane</location>
        <topology evidence="1">Multi-pass membrane protein</topology>
    </subcellularLocation>
</comment>
<accession>A0A4U0VC79</accession>
<dbReference type="InterPro" id="IPR036259">
    <property type="entry name" value="MFS_trans_sf"/>
</dbReference>
<evidence type="ECO:0000256" key="5">
    <source>
        <dbReference type="ARBA" id="ARBA00022989"/>
    </source>
</evidence>
<dbReference type="PROSITE" id="PS00217">
    <property type="entry name" value="SUGAR_TRANSPORT_2"/>
    <property type="match status" value="1"/>
</dbReference>
<gene>
    <name evidence="10" type="ORF">B0A54_02403</name>
</gene>
<dbReference type="Gene3D" id="1.20.1250.20">
    <property type="entry name" value="MFS general substrate transporter like domains"/>
    <property type="match status" value="1"/>
</dbReference>
<feature type="transmembrane region" description="Helical" evidence="8">
    <location>
        <begin position="171"/>
        <end position="194"/>
    </location>
</feature>
<dbReference type="PROSITE" id="PS00216">
    <property type="entry name" value="SUGAR_TRANSPORT_1"/>
    <property type="match status" value="1"/>
</dbReference>
<feature type="transmembrane region" description="Helical" evidence="8">
    <location>
        <begin position="294"/>
        <end position="318"/>
    </location>
</feature>
<dbReference type="NCBIfam" id="TIGR00879">
    <property type="entry name" value="SP"/>
    <property type="match status" value="1"/>
</dbReference>
<dbReference type="AlphaFoldDB" id="A0A4U0VC79"/>
<feature type="transmembrane region" description="Helical" evidence="8">
    <location>
        <begin position="48"/>
        <end position="70"/>
    </location>
</feature>
<evidence type="ECO:0000259" key="9">
    <source>
        <dbReference type="PROSITE" id="PS50850"/>
    </source>
</evidence>
<dbReference type="EMBL" id="NAJP01000008">
    <property type="protein sequence ID" value="TKA46571.1"/>
    <property type="molecule type" value="Genomic_DNA"/>
</dbReference>
<dbReference type="PANTHER" id="PTHR48022">
    <property type="entry name" value="PLASTIDIC GLUCOSE TRANSPORTER 4"/>
    <property type="match status" value="1"/>
</dbReference>
<evidence type="ECO:0000256" key="1">
    <source>
        <dbReference type="ARBA" id="ARBA00004141"/>
    </source>
</evidence>
<proteinExistence type="inferred from homology"/>
<dbReference type="Pfam" id="PF00083">
    <property type="entry name" value="Sugar_tr"/>
    <property type="match status" value="1"/>
</dbReference>
<dbReference type="GO" id="GO:0016020">
    <property type="term" value="C:membrane"/>
    <property type="evidence" value="ECO:0007669"/>
    <property type="project" value="UniProtKB-SubCell"/>
</dbReference>
<comment type="caution">
    <text evidence="10">The sequence shown here is derived from an EMBL/GenBank/DDBJ whole genome shotgun (WGS) entry which is preliminary data.</text>
</comment>
<dbReference type="Proteomes" id="UP000310066">
    <property type="component" value="Unassembled WGS sequence"/>
</dbReference>
<feature type="transmembrane region" description="Helical" evidence="8">
    <location>
        <begin position="82"/>
        <end position="103"/>
    </location>
</feature>
<feature type="domain" description="Major facilitator superfamily (MFS) profile" evidence="9">
    <location>
        <begin position="15"/>
        <end position="448"/>
    </location>
</feature>
<evidence type="ECO:0000256" key="8">
    <source>
        <dbReference type="SAM" id="Phobius"/>
    </source>
</evidence>
<evidence type="ECO:0000256" key="7">
    <source>
        <dbReference type="RuleBase" id="RU003346"/>
    </source>
</evidence>
<keyword evidence="5 8" id="KW-1133">Transmembrane helix</keyword>
<dbReference type="STRING" id="329885.A0A4U0VC79"/>
<dbReference type="InterPro" id="IPR020846">
    <property type="entry name" value="MFS_dom"/>
</dbReference>
<keyword evidence="4 8" id="KW-0812">Transmembrane</keyword>
<evidence type="ECO:0000256" key="6">
    <source>
        <dbReference type="ARBA" id="ARBA00023136"/>
    </source>
</evidence>
<evidence type="ECO:0000256" key="3">
    <source>
        <dbReference type="ARBA" id="ARBA00022448"/>
    </source>
</evidence>
<feature type="transmembrane region" description="Helical" evidence="8">
    <location>
        <begin position="358"/>
        <end position="378"/>
    </location>
</feature>
<feature type="transmembrane region" description="Helical" evidence="8">
    <location>
        <begin position="325"/>
        <end position="346"/>
    </location>
</feature>
<dbReference type="InterPro" id="IPR005829">
    <property type="entry name" value="Sugar_transporter_CS"/>
</dbReference>
<comment type="similarity">
    <text evidence="2 7">Belongs to the major facilitator superfamily. Sugar transporter (TC 2.A.1.1) family.</text>
</comment>
<protein>
    <recommendedName>
        <fullName evidence="9">Major facilitator superfamily (MFS) profile domain-containing protein</fullName>
    </recommendedName>
</protein>
<dbReference type="InterPro" id="IPR050360">
    <property type="entry name" value="MFS_Sugar_Transporters"/>
</dbReference>
<feature type="transmembrane region" description="Helical" evidence="8">
    <location>
        <begin position="424"/>
        <end position="444"/>
    </location>
</feature>
<dbReference type="GO" id="GO:0005351">
    <property type="term" value="F:carbohydrate:proton symporter activity"/>
    <property type="evidence" value="ECO:0007669"/>
    <property type="project" value="TreeGrafter"/>
</dbReference>
<dbReference type="PRINTS" id="PR00171">
    <property type="entry name" value="SUGRTRNSPORT"/>
</dbReference>
<name>A0A4U0VC79_9PEZI</name>
<dbReference type="OrthoDB" id="5399138at2759"/>
<dbReference type="PROSITE" id="PS50850">
    <property type="entry name" value="MFS"/>
    <property type="match status" value="1"/>
</dbReference>
<reference evidence="10 11" key="1">
    <citation type="submission" date="2017-03" db="EMBL/GenBank/DDBJ databases">
        <title>Genomes of endolithic fungi from Antarctica.</title>
        <authorList>
            <person name="Coleine C."/>
            <person name="Masonjones S."/>
            <person name="Stajich J.E."/>
        </authorList>
    </citation>
    <scope>NUCLEOTIDE SEQUENCE [LARGE SCALE GENOMIC DNA]</scope>
    <source>
        <strain evidence="10 11">CCFEE 5311</strain>
    </source>
</reference>
<evidence type="ECO:0000256" key="2">
    <source>
        <dbReference type="ARBA" id="ARBA00010992"/>
    </source>
</evidence>
<dbReference type="PANTHER" id="PTHR48022:SF2">
    <property type="entry name" value="PLASTIDIC GLUCOSE TRANSPORTER 4"/>
    <property type="match status" value="1"/>
</dbReference>
<feature type="transmembrane region" description="Helical" evidence="8">
    <location>
        <begin position="109"/>
        <end position="130"/>
    </location>
</feature>
<dbReference type="SUPFAM" id="SSF103473">
    <property type="entry name" value="MFS general substrate transporter"/>
    <property type="match status" value="1"/>
</dbReference>
<keyword evidence="3 7" id="KW-0813">Transport</keyword>
<organism evidence="10 11">
    <name type="scientific">Friedmanniomyces endolithicus</name>
    <dbReference type="NCBI Taxonomy" id="329885"/>
    <lineage>
        <taxon>Eukaryota</taxon>
        <taxon>Fungi</taxon>
        <taxon>Dikarya</taxon>
        <taxon>Ascomycota</taxon>
        <taxon>Pezizomycotina</taxon>
        <taxon>Dothideomycetes</taxon>
        <taxon>Dothideomycetidae</taxon>
        <taxon>Mycosphaerellales</taxon>
        <taxon>Teratosphaeriaceae</taxon>
        <taxon>Friedmanniomyces</taxon>
    </lineage>
</organism>
<dbReference type="FunFam" id="1.20.1250.20:FF:000134">
    <property type="entry name" value="MFS sugar transporter protein"/>
    <property type="match status" value="1"/>
</dbReference>
<feature type="transmembrane region" description="Helical" evidence="8">
    <location>
        <begin position="142"/>
        <end position="165"/>
    </location>
</feature>
<sequence length="514" mass="54414">MLRPSRLTPAGYTIASLAVSLGGILNGYDTGSVGAVVTMPQFTETMGAISPSLLGFTVSVIMFAGAIPSFLSGPPADRYGRLAVVATGAVSFVVGAVLQASAFSLAQFIVGRVFAGAGEGLFLGVMNVYICEISPSARRGTLASLPQLFSVLAMCAGYFTAYGSVKIQSSIAWRLPFVIMAVIAVAMAITCFLLPPSPRWLVLRGRREEAVAVVHRLGIQHAEAEKDILRVREEDVSKQHTSFYHSLRLIWARQYRGRTILALFILGMVQLSGIDGVMYYAPTLFAQAGLPENTAGFLASGLSGILIVIISIPAAILADKWGRRTSVIVGGVLLSSLMFLMGIMYAAGAVHHTGAGRWVVIVSIFAFALSYAATWAFVGKIYASEIQPGCTRAASNAVATGLSFFTNGIVALITPILLAKSAYGAYFLFGGLSFGTLVVLGLYMPETRGEPLESIQEVFSKPLQLHGFGKLLRRGLGSSSSTFGRLSGRTSVESSTAELDELSRAHAASVRVLA</sequence>
<dbReference type="InterPro" id="IPR005828">
    <property type="entry name" value="MFS_sugar_transport-like"/>
</dbReference>
<evidence type="ECO:0000313" key="11">
    <source>
        <dbReference type="Proteomes" id="UP000310066"/>
    </source>
</evidence>